<name>A0AA86QD17_9EUKA</name>
<dbReference type="AlphaFoldDB" id="A0AA86QD17"/>
<organism evidence="1">
    <name type="scientific">Hexamita inflata</name>
    <dbReference type="NCBI Taxonomy" id="28002"/>
    <lineage>
        <taxon>Eukaryota</taxon>
        <taxon>Metamonada</taxon>
        <taxon>Diplomonadida</taxon>
        <taxon>Hexamitidae</taxon>
        <taxon>Hexamitinae</taxon>
        <taxon>Hexamita</taxon>
    </lineage>
</organism>
<evidence type="ECO:0000313" key="3">
    <source>
        <dbReference type="Proteomes" id="UP001642409"/>
    </source>
</evidence>
<dbReference type="EMBL" id="CATOUU010000874">
    <property type="protein sequence ID" value="CAI9956505.1"/>
    <property type="molecule type" value="Genomic_DNA"/>
</dbReference>
<evidence type="ECO:0000313" key="1">
    <source>
        <dbReference type="EMBL" id="CAI9956505.1"/>
    </source>
</evidence>
<reference evidence="1" key="1">
    <citation type="submission" date="2023-06" db="EMBL/GenBank/DDBJ databases">
        <authorList>
            <person name="Kurt Z."/>
        </authorList>
    </citation>
    <scope>NUCLEOTIDE SEQUENCE</scope>
</reference>
<gene>
    <name evidence="1" type="ORF">HINF_LOCUS44150</name>
    <name evidence="2" type="ORF">HINF_LOCUS66665</name>
</gene>
<dbReference type="EMBL" id="CAXDID020000452">
    <property type="protein sequence ID" value="CAL6093043.1"/>
    <property type="molecule type" value="Genomic_DNA"/>
</dbReference>
<evidence type="ECO:0000313" key="2">
    <source>
        <dbReference type="EMBL" id="CAL6093043.1"/>
    </source>
</evidence>
<protein>
    <submittedName>
        <fullName evidence="2">Hypothetical_protein</fullName>
    </submittedName>
</protein>
<keyword evidence="3" id="KW-1185">Reference proteome</keyword>
<sequence length="157" mass="18765">MSKAFVDKELGCQSQVHEVTILHLRRPLFYDCSTRIYGSYNLLEYVENSHLLRAVRSCLLISNLLINKKELIQLLKVPQSSQMRPRSSYYSKFSHDDKDYYCKKFILRLLKKLSIQELNTKQMFVAKIFEFQESLVHDDINYLLYQLFTLMRNIIKK</sequence>
<dbReference type="Proteomes" id="UP001642409">
    <property type="component" value="Unassembled WGS sequence"/>
</dbReference>
<accession>A0AA86QD17</accession>
<proteinExistence type="predicted"/>
<reference evidence="2 3" key="2">
    <citation type="submission" date="2024-07" db="EMBL/GenBank/DDBJ databases">
        <authorList>
            <person name="Akdeniz Z."/>
        </authorList>
    </citation>
    <scope>NUCLEOTIDE SEQUENCE [LARGE SCALE GENOMIC DNA]</scope>
</reference>
<comment type="caution">
    <text evidence="1">The sequence shown here is derived from an EMBL/GenBank/DDBJ whole genome shotgun (WGS) entry which is preliminary data.</text>
</comment>